<dbReference type="PANTHER" id="PTHR33446:SF2">
    <property type="entry name" value="PROTEIN TONB"/>
    <property type="match status" value="1"/>
</dbReference>
<dbReference type="InterPro" id="IPR037682">
    <property type="entry name" value="TonB_C"/>
</dbReference>
<evidence type="ECO:0000313" key="8">
    <source>
        <dbReference type="Proteomes" id="UP000283512"/>
    </source>
</evidence>
<reference evidence="4 7" key="1">
    <citation type="submission" date="2015-09" db="EMBL/GenBank/DDBJ databases">
        <authorList>
            <consortium name="Pathogen Informatics"/>
        </authorList>
    </citation>
    <scope>NUCLEOTIDE SEQUENCE [LARGE SCALE GENOMIC DNA]</scope>
    <source>
        <strain evidence="4 7">2789STDY5834880</strain>
    </source>
</reference>
<dbReference type="InterPro" id="IPR008969">
    <property type="entry name" value="CarboxyPept-like_regulatory"/>
</dbReference>
<keyword evidence="1" id="KW-0812">Transmembrane</keyword>
<dbReference type="InterPro" id="IPR008756">
    <property type="entry name" value="Peptidase_M56"/>
</dbReference>
<accession>A0A174NPK9</accession>
<dbReference type="GO" id="GO:0055085">
    <property type="term" value="P:transmembrane transport"/>
    <property type="evidence" value="ECO:0007669"/>
    <property type="project" value="InterPro"/>
</dbReference>
<dbReference type="EMBL" id="CZAI01000005">
    <property type="protein sequence ID" value="CUP48598.1"/>
    <property type="molecule type" value="Genomic_DNA"/>
</dbReference>
<evidence type="ECO:0000313" key="7">
    <source>
        <dbReference type="Proteomes" id="UP000095657"/>
    </source>
</evidence>
<proteinExistence type="predicted"/>
<dbReference type="Pfam" id="PF05569">
    <property type="entry name" value="Peptidase_M56"/>
    <property type="match status" value="1"/>
</dbReference>
<name>A0A174NPK9_9BACE</name>
<organism evidence="4 7">
    <name type="scientific">Bacteroides caccae</name>
    <dbReference type="NCBI Taxonomy" id="47678"/>
    <lineage>
        <taxon>Bacteria</taxon>
        <taxon>Pseudomonadati</taxon>
        <taxon>Bacteroidota</taxon>
        <taxon>Bacteroidia</taxon>
        <taxon>Bacteroidales</taxon>
        <taxon>Bacteroidaceae</taxon>
        <taxon>Bacteroides</taxon>
    </lineage>
</organism>
<evidence type="ECO:0000313" key="4">
    <source>
        <dbReference type="EMBL" id="CUP48598.1"/>
    </source>
</evidence>
<evidence type="ECO:0000259" key="2">
    <source>
        <dbReference type="Pfam" id="PF03544"/>
    </source>
</evidence>
<keyword evidence="1" id="KW-0472">Membrane</keyword>
<dbReference type="SUPFAM" id="SSF56935">
    <property type="entry name" value="Porins"/>
    <property type="match status" value="1"/>
</dbReference>
<dbReference type="GO" id="GO:0031992">
    <property type="term" value="F:energy transducer activity"/>
    <property type="evidence" value="ECO:0007669"/>
    <property type="project" value="TreeGrafter"/>
</dbReference>
<sequence>MGAFFIYILKSSVCLVLFYLFFRVLLSKETFHRFNRVALLGVLFLSLLIPFIEVTTNHQVEVQQTMLTIEQVLLMAEMEPATVDATGGVAVYEVASLSWIEILLLVYLAGIIFFACRNLYSLIRLFRLIHSGKREKLENGTTLVVHEQEIAPFSWMKYIVISRKDLEENGREILIHEAAHIRHRHSIDLLVADICIFFQWFNPGAWLLKQELQNIHEYEADETVINEGVNAKEYQLLLIKKAVGTRLYSMANSFNHSKLKKRITMMLKEKSNPWARLKYLYVLPLAAIAVTAFARPEISEKVEEISAVKVNDLAEIVQENVLRDTENVLQDTVKVSHGDSKAKVSAENRAAKTKGNEELVVFEVVEQMPEYPGGMNALYKYLENKTKSSDVKGKAGGSVIVGFTVSESGKVKDVRALQSDQPILTKEAERIVSEMPAWIPGKQRGMPVSVKYSVPVRFGDIRFPENKKPLIMVDGKEMSMETFEKIDRGIIESFSVLKDSASIGLYGKRGANGVILVTTRREGKTRVQDISTFTEIKATETNTVPDFLVTGIVTDEQGQPKAGVSIVVPNTTIGAITDANGRFRLKTPKDSYLWFSFIGYKTVKAAVTSEMSIRMEQDVVKLFPETSVSLKTTGTLSSGTKVGNSLTLYGVEEGKQPLIIINDKEVSDKEALSKIAPDRIKSFSILKDKTATSIYGEKGKNGVIIVTLLTEGEYQFKKDNPEKPYADALELAESVAEGVEGKIIYCIDDDEVEKSKLKGMSIKTIKAVSLDQAGKEKIVRLKTDKYRSDWITVTGVVYNEDEKPTFAIVNVRGTRFTERTDSIGRFTIKAPKNGVLLVGHNGKPTIEVKVKPTLKVILKDKQE</sequence>
<evidence type="ECO:0000313" key="6">
    <source>
        <dbReference type="EMBL" id="RHH94916.1"/>
    </source>
</evidence>
<feature type="transmembrane region" description="Helical" evidence="1">
    <location>
        <begin position="6"/>
        <end position="22"/>
    </location>
</feature>
<dbReference type="GO" id="GO:0098797">
    <property type="term" value="C:plasma membrane protein complex"/>
    <property type="evidence" value="ECO:0007669"/>
    <property type="project" value="TreeGrafter"/>
</dbReference>
<evidence type="ECO:0000259" key="3">
    <source>
        <dbReference type="Pfam" id="PF05569"/>
    </source>
</evidence>
<dbReference type="PANTHER" id="PTHR33446">
    <property type="entry name" value="PROTEIN TONB-RELATED"/>
    <property type="match status" value="1"/>
</dbReference>
<feature type="transmembrane region" description="Helical" evidence="1">
    <location>
        <begin position="34"/>
        <end position="52"/>
    </location>
</feature>
<keyword evidence="1" id="KW-1133">Transmembrane helix</keyword>
<feature type="domain" description="Peptidase M56" evidence="3">
    <location>
        <begin position="13"/>
        <end position="266"/>
    </location>
</feature>
<feature type="transmembrane region" description="Helical" evidence="1">
    <location>
        <begin position="277"/>
        <end position="294"/>
    </location>
</feature>
<dbReference type="RefSeq" id="WP_055172119.1">
    <property type="nucleotide sequence ID" value="NZ_CAXSLD010000002.1"/>
</dbReference>
<dbReference type="SUPFAM" id="SSF74653">
    <property type="entry name" value="TolA/TonB C-terminal domain"/>
    <property type="match status" value="1"/>
</dbReference>
<dbReference type="NCBIfam" id="TIGR04057">
    <property type="entry name" value="SusC_RagA_signa"/>
    <property type="match status" value="1"/>
</dbReference>
<feature type="domain" description="TonB C-terminal" evidence="2">
    <location>
        <begin position="395"/>
        <end position="458"/>
    </location>
</feature>
<dbReference type="Proteomes" id="UP000284689">
    <property type="component" value="Unassembled WGS sequence"/>
</dbReference>
<reference evidence="8 9" key="2">
    <citation type="submission" date="2018-08" db="EMBL/GenBank/DDBJ databases">
        <title>A genome reference for cultivated species of the human gut microbiota.</title>
        <authorList>
            <person name="Zou Y."/>
            <person name="Xue W."/>
            <person name="Luo G."/>
        </authorList>
    </citation>
    <scope>NUCLEOTIDE SEQUENCE [LARGE SCALE GENOMIC DNA]</scope>
    <source>
        <strain evidence="6 8">AM16-49B</strain>
        <strain evidence="5 9">AM31-16AC</strain>
    </source>
</reference>
<evidence type="ECO:0000313" key="5">
    <source>
        <dbReference type="EMBL" id="RHD49438.1"/>
    </source>
</evidence>
<dbReference type="EMBL" id="QRKD01000001">
    <property type="protein sequence ID" value="RHH94916.1"/>
    <property type="molecule type" value="Genomic_DNA"/>
</dbReference>
<dbReference type="Gene3D" id="2.170.130.10">
    <property type="entry name" value="TonB-dependent receptor, plug domain"/>
    <property type="match status" value="1"/>
</dbReference>
<dbReference type="Pfam" id="PF13715">
    <property type="entry name" value="CarbopepD_reg_2"/>
    <property type="match status" value="1"/>
</dbReference>
<dbReference type="CDD" id="cd07341">
    <property type="entry name" value="M56_BlaR1_MecR1_like"/>
    <property type="match status" value="1"/>
</dbReference>
<dbReference type="Proteomes" id="UP000095657">
    <property type="component" value="Unassembled WGS sequence"/>
</dbReference>
<dbReference type="STRING" id="47678.ERS852494_02347"/>
<evidence type="ECO:0000313" key="9">
    <source>
        <dbReference type="Proteomes" id="UP000284689"/>
    </source>
</evidence>
<dbReference type="InterPro" id="IPR023997">
    <property type="entry name" value="TonB-dep_OMP_SusC/RagA_CS"/>
</dbReference>
<dbReference type="Pfam" id="PF03544">
    <property type="entry name" value="TonB_C"/>
    <property type="match status" value="1"/>
</dbReference>
<dbReference type="Proteomes" id="UP000283512">
    <property type="component" value="Unassembled WGS sequence"/>
</dbReference>
<keyword evidence="5" id="KW-0675">Receptor</keyword>
<dbReference type="EMBL" id="QSJD01000010">
    <property type="protein sequence ID" value="RHD49438.1"/>
    <property type="molecule type" value="Genomic_DNA"/>
</dbReference>
<protein>
    <submittedName>
        <fullName evidence="4">Antirepressor regulating drug resistance, predicted signal transduction N-terminal membrane component</fullName>
    </submittedName>
    <submittedName>
        <fullName evidence="5">TonB-dependent receptor</fullName>
    </submittedName>
</protein>
<dbReference type="InterPro" id="IPR051045">
    <property type="entry name" value="TonB-dependent_transducer"/>
</dbReference>
<feature type="transmembrane region" description="Helical" evidence="1">
    <location>
        <begin position="99"/>
        <end position="120"/>
    </location>
</feature>
<dbReference type="Gene3D" id="3.30.1150.10">
    <property type="match status" value="1"/>
</dbReference>
<gene>
    <name evidence="6" type="ORF">DW190_01250</name>
    <name evidence="5" type="ORF">DW794_08260</name>
    <name evidence="4" type="ORF">ERS852494_02347</name>
</gene>
<evidence type="ECO:0000256" key="1">
    <source>
        <dbReference type="SAM" id="Phobius"/>
    </source>
</evidence>
<dbReference type="SUPFAM" id="SSF49464">
    <property type="entry name" value="Carboxypeptidase regulatory domain-like"/>
    <property type="match status" value="1"/>
</dbReference>
<dbReference type="InterPro" id="IPR037066">
    <property type="entry name" value="Plug_dom_sf"/>
</dbReference>
<dbReference type="AlphaFoldDB" id="A0A174NPK9"/>